<reference evidence="2 3" key="2">
    <citation type="journal article" date="2009" name="PLoS ONE">
        <title>An integrated genetic and cytogenetic map of the cucumber genome.</title>
        <authorList>
            <person name="Ren Y."/>
            <person name="Zhang Z."/>
            <person name="Liu J."/>
            <person name="Staub J.E."/>
            <person name="Han Y."/>
            <person name="Cheng Z."/>
            <person name="Li X."/>
            <person name="Lu J."/>
            <person name="Miao H."/>
            <person name="Kang H."/>
            <person name="Xie B."/>
            <person name="Gu X."/>
            <person name="Wang X."/>
            <person name="Du Y."/>
            <person name="Jin W."/>
            <person name="Huang S."/>
        </authorList>
    </citation>
    <scope>NUCLEOTIDE SEQUENCE [LARGE SCALE GENOMIC DNA]</scope>
    <source>
        <strain evidence="3">cv. 9930</strain>
    </source>
</reference>
<gene>
    <name evidence="2" type="ORF">Csa_6G094770</name>
</gene>
<proteinExistence type="predicted"/>
<feature type="compositionally biased region" description="Basic residues" evidence="1">
    <location>
        <begin position="1"/>
        <end position="26"/>
    </location>
</feature>
<keyword evidence="3" id="KW-1185">Reference proteome</keyword>
<protein>
    <recommendedName>
        <fullName evidence="4">Calmodulin-binding domain-containing protein</fullName>
    </recommendedName>
</protein>
<dbReference type="Proteomes" id="UP000029981">
    <property type="component" value="Chromosome 6"/>
</dbReference>
<dbReference type="AlphaFoldDB" id="A0A0A0KCA4"/>
<dbReference type="EMBL" id="CM002927">
    <property type="protein sequence ID" value="KGN46459.1"/>
    <property type="molecule type" value="Genomic_DNA"/>
</dbReference>
<feature type="compositionally biased region" description="Polar residues" evidence="1">
    <location>
        <begin position="48"/>
        <end position="76"/>
    </location>
</feature>
<organism evidence="2 3">
    <name type="scientific">Cucumis sativus</name>
    <name type="common">Cucumber</name>
    <dbReference type="NCBI Taxonomy" id="3659"/>
    <lineage>
        <taxon>Eukaryota</taxon>
        <taxon>Viridiplantae</taxon>
        <taxon>Streptophyta</taxon>
        <taxon>Embryophyta</taxon>
        <taxon>Tracheophyta</taxon>
        <taxon>Spermatophyta</taxon>
        <taxon>Magnoliopsida</taxon>
        <taxon>eudicotyledons</taxon>
        <taxon>Gunneridae</taxon>
        <taxon>Pentapetalae</taxon>
        <taxon>rosids</taxon>
        <taxon>fabids</taxon>
        <taxon>Cucurbitales</taxon>
        <taxon>Cucurbitaceae</taxon>
        <taxon>Benincaseae</taxon>
        <taxon>Cucumis</taxon>
    </lineage>
</organism>
<evidence type="ECO:0008006" key="4">
    <source>
        <dbReference type="Google" id="ProtNLM"/>
    </source>
</evidence>
<dbReference type="PANTHER" id="PTHR36030:SF1">
    <property type="entry name" value="CALMODULIN-BINDING DOMAIN-CONTAINING PROTEIN"/>
    <property type="match status" value="1"/>
</dbReference>
<sequence length="128" mass="14021">MENKQKRKGFIRRLYRAARSAGKAKVKQSNPPTPSTSPNSGDGDDPFANSSETKSASNPNRPVAATTVQKQASSTHHGAYGGYGGGDENVDVKAATYILLVKERLKMERSMDRRVLQSTAKIYDKIYD</sequence>
<reference evidence="2 3" key="4">
    <citation type="journal article" date="2011" name="BMC Genomics">
        <title>RNA-Seq improves annotation of protein-coding genes in the cucumber genome.</title>
        <authorList>
            <person name="Li Z."/>
            <person name="Zhang Z."/>
            <person name="Yan P."/>
            <person name="Huang S."/>
            <person name="Fei Z."/>
            <person name="Lin K."/>
        </authorList>
    </citation>
    <scope>NUCLEOTIDE SEQUENCE [LARGE SCALE GENOMIC DNA]</scope>
    <source>
        <strain evidence="3">cv. 9930</strain>
    </source>
</reference>
<accession>A0A0A0KCA4</accession>
<reference evidence="2 3" key="3">
    <citation type="journal article" date="2010" name="BMC Genomics">
        <title>Transcriptome sequencing and comparative analysis of cucumber flowers with different sex types.</title>
        <authorList>
            <person name="Guo S."/>
            <person name="Zheng Y."/>
            <person name="Joung J.G."/>
            <person name="Liu S."/>
            <person name="Zhang Z."/>
            <person name="Crasta O.R."/>
            <person name="Sobral B.W."/>
            <person name="Xu Y."/>
            <person name="Huang S."/>
            <person name="Fei Z."/>
        </authorList>
    </citation>
    <scope>NUCLEOTIDE SEQUENCE [LARGE SCALE GENOMIC DNA]</scope>
    <source>
        <strain evidence="3">cv. 9930</strain>
    </source>
</reference>
<evidence type="ECO:0000313" key="2">
    <source>
        <dbReference type="EMBL" id="KGN46459.1"/>
    </source>
</evidence>
<reference evidence="2 3" key="1">
    <citation type="journal article" date="2009" name="Nat. Genet.">
        <title>The genome of the cucumber, Cucumis sativus L.</title>
        <authorList>
            <person name="Huang S."/>
            <person name="Li R."/>
            <person name="Zhang Z."/>
            <person name="Li L."/>
            <person name="Gu X."/>
            <person name="Fan W."/>
            <person name="Lucas W.J."/>
            <person name="Wang X."/>
            <person name="Xie B."/>
            <person name="Ni P."/>
            <person name="Ren Y."/>
            <person name="Zhu H."/>
            <person name="Li J."/>
            <person name="Lin K."/>
            <person name="Jin W."/>
            <person name="Fei Z."/>
            <person name="Li G."/>
            <person name="Staub J."/>
            <person name="Kilian A."/>
            <person name="van der Vossen E.A."/>
            <person name="Wu Y."/>
            <person name="Guo J."/>
            <person name="He J."/>
            <person name="Jia Z."/>
            <person name="Ren Y."/>
            <person name="Tian G."/>
            <person name="Lu Y."/>
            <person name="Ruan J."/>
            <person name="Qian W."/>
            <person name="Wang M."/>
            <person name="Huang Q."/>
            <person name="Li B."/>
            <person name="Xuan Z."/>
            <person name="Cao J."/>
            <person name="Asan"/>
            <person name="Wu Z."/>
            <person name="Zhang J."/>
            <person name="Cai Q."/>
            <person name="Bai Y."/>
            <person name="Zhao B."/>
            <person name="Han Y."/>
            <person name="Li Y."/>
            <person name="Li X."/>
            <person name="Wang S."/>
            <person name="Shi Q."/>
            <person name="Liu S."/>
            <person name="Cho W.K."/>
            <person name="Kim J.Y."/>
            <person name="Xu Y."/>
            <person name="Heller-Uszynska K."/>
            <person name="Miao H."/>
            <person name="Cheng Z."/>
            <person name="Zhang S."/>
            <person name="Wu J."/>
            <person name="Yang Y."/>
            <person name="Kang H."/>
            <person name="Li M."/>
            <person name="Liang H."/>
            <person name="Ren X."/>
            <person name="Shi Z."/>
            <person name="Wen M."/>
            <person name="Jian M."/>
            <person name="Yang H."/>
            <person name="Zhang G."/>
            <person name="Yang Z."/>
            <person name="Chen R."/>
            <person name="Liu S."/>
            <person name="Li J."/>
            <person name="Ma L."/>
            <person name="Liu H."/>
            <person name="Zhou Y."/>
            <person name="Zhao J."/>
            <person name="Fang X."/>
            <person name="Li G."/>
            <person name="Fang L."/>
            <person name="Li Y."/>
            <person name="Liu D."/>
            <person name="Zheng H."/>
            <person name="Zhang Y."/>
            <person name="Qin N."/>
            <person name="Li Z."/>
            <person name="Yang G."/>
            <person name="Yang S."/>
            <person name="Bolund L."/>
            <person name="Kristiansen K."/>
            <person name="Zheng H."/>
            <person name="Li S."/>
            <person name="Zhang X."/>
            <person name="Yang H."/>
            <person name="Wang J."/>
            <person name="Sun R."/>
            <person name="Zhang B."/>
            <person name="Jiang S."/>
            <person name="Wang J."/>
            <person name="Du Y."/>
            <person name="Li S."/>
        </authorList>
    </citation>
    <scope>NUCLEOTIDE SEQUENCE [LARGE SCALE GENOMIC DNA]</scope>
    <source>
        <strain evidence="3">cv. 9930</strain>
    </source>
</reference>
<feature type="region of interest" description="Disordered" evidence="1">
    <location>
        <begin position="1"/>
        <end position="89"/>
    </location>
</feature>
<evidence type="ECO:0000256" key="1">
    <source>
        <dbReference type="SAM" id="MobiDB-lite"/>
    </source>
</evidence>
<dbReference type="Gramene" id="KGN46459">
    <property type="protein sequence ID" value="KGN46459"/>
    <property type="gene ID" value="Csa_6G094770"/>
</dbReference>
<name>A0A0A0KCA4_CUCSA</name>
<dbReference type="PANTHER" id="PTHR36030">
    <property type="entry name" value="CALMODULIN-BINDING DOMAIN-CONTAINING PROTEIN"/>
    <property type="match status" value="1"/>
</dbReference>
<evidence type="ECO:0000313" key="3">
    <source>
        <dbReference type="Proteomes" id="UP000029981"/>
    </source>
</evidence>